<reference evidence="2 4" key="1">
    <citation type="submission" date="2016-11" db="EMBL/GenBank/DDBJ databases">
        <title>Draft genome of Pseudomonas versuta A4R1.12.</title>
        <authorList>
            <person name="See-Too W.-S."/>
        </authorList>
    </citation>
    <scope>NUCLEOTIDE SEQUENCE [LARGE SCALE GENOMIC DNA]</scope>
    <source>
        <strain evidence="2 4">A4R1.12</strain>
    </source>
</reference>
<dbReference type="Proteomes" id="UP000185990">
    <property type="component" value="Unassembled WGS sequence"/>
</dbReference>
<reference evidence="3 5" key="2">
    <citation type="submission" date="2016-11" db="EMBL/GenBank/DDBJ databases">
        <title>Draft genome of Pseudomonas versuta A4R1.5.</title>
        <authorList>
            <person name="See-Too W.-S."/>
        </authorList>
    </citation>
    <scope>NUCLEOTIDE SEQUENCE [LARGE SCALE GENOMIC DNA]</scope>
    <source>
        <strain evidence="3 5">A4R1.5</strain>
    </source>
</reference>
<dbReference type="EMBL" id="MPJD01000040">
    <property type="protein sequence ID" value="OKA18182.1"/>
    <property type="molecule type" value="Genomic_DNA"/>
</dbReference>
<feature type="transmembrane region" description="Helical" evidence="1">
    <location>
        <begin position="76"/>
        <end position="100"/>
    </location>
</feature>
<feature type="transmembrane region" description="Helical" evidence="1">
    <location>
        <begin position="20"/>
        <end position="40"/>
    </location>
</feature>
<evidence type="ECO:0000313" key="5">
    <source>
        <dbReference type="Proteomes" id="UP000186677"/>
    </source>
</evidence>
<accession>A0A1Q4KH04</accession>
<name>A0A0M3UDC9_9PSED</name>
<evidence type="ECO:0000256" key="1">
    <source>
        <dbReference type="SAM" id="Phobius"/>
    </source>
</evidence>
<evidence type="ECO:0000313" key="3">
    <source>
        <dbReference type="EMBL" id="OKA20413.1"/>
    </source>
</evidence>
<dbReference type="KEGG" id="ppsy:AOC04_05435"/>
<dbReference type="EMBL" id="MPJC01000008">
    <property type="protein sequence ID" value="OKA20413.1"/>
    <property type="molecule type" value="Genomic_DNA"/>
</dbReference>
<dbReference type="Pfam" id="PF16931">
    <property type="entry name" value="Phage_holin_8"/>
    <property type="match status" value="1"/>
</dbReference>
<keyword evidence="5" id="KW-1185">Reference proteome</keyword>
<dbReference type="RefSeq" id="WP_060691504.1">
    <property type="nucleotide sequence ID" value="NZ_CP012676.1"/>
</dbReference>
<sequence length="116" mass="12292">MNESLLKELVELSPELGGCAMSAIDIEVMIGASLGAWLIMSSKRNAGISQRVTTFFLSAGAGYLFAPMAMQIAPVFTAGGAAFGCALIVVPISIKVHVWIKQADLPELIKRLRGGR</sequence>
<gene>
    <name evidence="3" type="ORF">BOH73_15460</name>
    <name evidence="2" type="ORF">BOH74_20990</name>
</gene>
<keyword evidence="1" id="KW-1133">Transmembrane helix</keyword>
<comment type="caution">
    <text evidence="2">The sequence shown here is derived from an EMBL/GenBank/DDBJ whole genome shotgun (WGS) entry which is preliminary data.</text>
</comment>
<protein>
    <recommendedName>
        <fullName evidence="6">Holin</fullName>
    </recommendedName>
</protein>
<feature type="transmembrane region" description="Helical" evidence="1">
    <location>
        <begin position="52"/>
        <end position="70"/>
    </location>
</feature>
<evidence type="ECO:0000313" key="4">
    <source>
        <dbReference type="Proteomes" id="UP000185990"/>
    </source>
</evidence>
<dbReference type="Proteomes" id="UP000186677">
    <property type="component" value="Unassembled WGS sequence"/>
</dbReference>
<keyword evidence="1" id="KW-0812">Transmembrane</keyword>
<evidence type="ECO:0008006" key="6">
    <source>
        <dbReference type="Google" id="ProtNLM"/>
    </source>
</evidence>
<organism evidence="2 4">
    <name type="scientific">Pseudomonas versuta</name>
    <dbReference type="NCBI Taxonomy" id="1788301"/>
    <lineage>
        <taxon>Bacteria</taxon>
        <taxon>Pseudomonadati</taxon>
        <taxon>Pseudomonadota</taxon>
        <taxon>Gammaproteobacteria</taxon>
        <taxon>Pseudomonadales</taxon>
        <taxon>Pseudomonadaceae</taxon>
        <taxon>Pseudomonas</taxon>
    </lineage>
</organism>
<dbReference type="OrthoDB" id="6694073at2"/>
<accession>A0A0M3UDC9</accession>
<evidence type="ECO:0000313" key="2">
    <source>
        <dbReference type="EMBL" id="OKA18182.1"/>
    </source>
</evidence>
<dbReference type="InterPro" id="IPR032637">
    <property type="entry name" value="Phage_holin-like"/>
</dbReference>
<keyword evidence="1" id="KW-0472">Membrane</keyword>
<proteinExistence type="predicted"/>
<dbReference type="AlphaFoldDB" id="A0A0M3UDC9"/>